<comment type="caution">
    <text evidence="1">The sequence shown here is derived from an EMBL/GenBank/DDBJ whole genome shotgun (WGS) entry which is preliminary data.</text>
</comment>
<dbReference type="RefSeq" id="WP_064749239.1">
    <property type="nucleotide sequence ID" value="NZ_JBANDL010000002.1"/>
</dbReference>
<reference evidence="1 2" key="1">
    <citation type="submission" date="2024-02" db="EMBL/GenBank/DDBJ databases">
        <title>Lysobacter Genome Sequencing and Mining.</title>
        <authorList>
            <person name="Bierman J."/>
            <person name="Walker M.C."/>
        </authorList>
    </citation>
    <scope>NUCLEOTIDE SEQUENCE [LARGE SCALE GENOMIC DNA]</scope>
    <source>
        <strain evidence="1 2">PB6250</strain>
    </source>
</reference>
<dbReference type="Proteomes" id="UP001387215">
    <property type="component" value="Unassembled WGS sequence"/>
</dbReference>
<name>A0ABU8D271_9GAMM</name>
<dbReference type="EMBL" id="JBANDL010000002">
    <property type="protein sequence ID" value="MEI2455124.1"/>
    <property type="molecule type" value="Genomic_DNA"/>
</dbReference>
<evidence type="ECO:0000313" key="2">
    <source>
        <dbReference type="Proteomes" id="UP001387215"/>
    </source>
</evidence>
<accession>A0ABU8D271</accession>
<protein>
    <submittedName>
        <fullName evidence="1">Uncharacterized protein</fullName>
    </submittedName>
</protein>
<proteinExistence type="predicted"/>
<evidence type="ECO:0000313" key="1">
    <source>
        <dbReference type="EMBL" id="MEI2455124.1"/>
    </source>
</evidence>
<keyword evidence="2" id="KW-1185">Reference proteome</keyword>
<gene>
    <name evidence="1" type="ORF">V2J18_10600</name>
</gene>
<sequence>MMGVDDHEEAPTSPFLTKARHALDQLFEEARRKDELNFALSLSPEFKAYTLTSAIDAQRAFREYLGFLQAGQHKGQGIHCRVALALYCHTAEAAGLWGVPMCMLLVRRGEYYNLEPFAELVKRHRKTGQTIAPNANKVMGFLAEEAYDQGLPELAEVFRDAFDADVRNGFAHADYALSPEGIHVRRRHDCERIVSWPEFEALMQDGVGFFHLLGEVIGEYERAYQTPKVVVGTTAPDMPHGPWLIYMDPNSRTLTVMGGPGCTEEILWNDFHRRWPNTNGAEAQ</sequence>
<organism evidence="1 2">
    <name type="scientific">Lysobacter firmicutimachus</name>
    <dbReference type="NCBI Taxonomy" id="1792846"/>
    <lineage>
        <taxon>Bacteria</taxon>
        <taxon>Pseudomonadati</taxon>
        <taxon>Pseudomonadota</taxon>
        <taxon>Gammaproteobacteria</taxon>
        <taxon>Lysobacterales</taxon>
        <taxon>Lysobacteraceae</taxon>
        <taxon>Lysobacter</taxon>
    </lineage>
</organism>